<feature type="transmembrane region" description="Helical" evidence="1">
    <location>
        <begin position="26"/>
        <end position="50"/>
    </location>
</feature>
<dbReference type="EMBL" id="LR594052">
    <property type="protein sequence ID" value="VTT44516.1"/>
    <property type="molecule type" value="Genomic_DNA"/>
</dbReference>
<dbReference type="Proteomes" id="UP000306241">
    <property type="component" value="Chromosome"/>
</dbReference>
<keyword evidence="1" id="KW-0812">Transmembrane</keyword>
<proteinExistence type="predicted"/>
<dbReference type="NCBIfam" id="TIGR02327">
    <property type="entry name" value="int_mem_ywzB"/>
    <property type="match status" value="1"/>
</dbReference>
<keyword evidence="1" id="KW-0472">Membrane</keyword>
<evidence type="ECO:0000313" key="2">
    <source>
        <dbReference type="EMBL" id="VTT44516.1"/>
    </source>
</evidence>
<name>A0A4V0H8D7_STRPO</name>
<dbReference type="AlphaFoldDB" id="A0A4V0H8D7"/>
<feature type="transmembrane region" description="Helical" evidence="1">
    <location>
        <begin position="62"/>
        <end position="80"/>
    </location>
</feature>
<evidence type="ECO:0000256" key="1">
    <source>
        <dbReference type="SAM" id="Phobius"/>
    </source>
</evidence>
<protein>
    <submittedName>
        <fullName evidence="2">Membrane protein</fullName>
    </submittedName>
</protein>
<evidence type="ECO:0000313" key="3">
    <source>
        <dbReference type="Proteomes" id="UP000306241"/>
    </source>
</evidence>
<gene>
    <name evidence="2" type="ORF">NCTC10924_01147</name>
</gene>
<sequence length="90" mass="10775">MTEILFLFLYFWYNIAMEYINNLLKLISHLLFIGISFQLLISLFDWSKIIYRSPENIGKLKLFVFFLAIVLGYLVSHFILELIQMSQTLF</sequence>
<dbReference type="InterPro" id="IPR009526">
    <property type="entry name" value="DUF1146"/>
</dbReference>
<reference evidence="2 3" key="1">
    <citation type="submission" date="2019-05" db="EMBL/GenBank/DDBJ databases">
        <authorList>
            <consortium name="Pathogen Informatics"/>
        </authorList>
    </citation>
    <scope>NUCLEOTIDE SEQUENCE [LARGE SCALE GENOMIC DNA]</scope>
    <source>
        <strain evidence="2 3">NCTC10924</strain>
    </source>
</reference>
<keyword evidence="1" id="KW-1133">Transmembrane helix</keyword>
<dbReference type="Pfam" id="PF06612">
    <property type="entry name" value="DUF1146"/>
    <property type="match status" value="1"/>
</dbReference>
<accession>A0A4V0H8D7</accession>
<organism evidence="2 3">
    <name type="scientific">Streptococcus porcinus</name>
    <dbReference type="NCBI Taxonomy" id="1340"/>
    <lineage>
        <taxon>Bacteria</taxon>
        <taxon>Bacillati</taxon>
        <taxon>Bacillota</taxon>
        <taxon>Bacilli</taxon>
        <taxon>Lactobacillales</taxon>
        <taxon>Streptococcaceae</taxon>
        <taxon>Streptococcus</taxon>
    </lineage>
</organism>